<gene>
    <name evidence="1" type="ORF">LKD42_05110</name>
</gene>
<name>A0ABS8ETV0_9FIRM</name>
<protein>
    <submittedName>
        <fullName evidence="1">CooT family nickel-binding protein</fullName>
    </submittedName>
</protein>
<dbReference type="InterPro" id="IPR019300">
    <property type="entry name" value="CooT"/>
</dbReference>
<accession>A0ABS8ETV0</accession>
<reference evidence="1 2" key="1">
    <citation type="submission" date="2021-10" db="EMBL/GenBank/DDBJ databases">
        <title>Anaerobic single-cell dispensing facilitates the cultivation of human gut bacteria.</title>
        <authorList>
            <person name="Afrizal A."/>
        </authorList>
    </citation>
    <scope>NUCLEOTIDE SEQUENCE [LARGE SCALE GENOMIC DNA]</scope>
    <source>
        <strain evidence="1 2">CLA-AA-H246</strain>
    </source>
</reference>
<comment type="caution">
    <text evidence="1">The sequence shown here is derived from an EMBL/GenBank/DDBJ whole genome shotgun (WGS) entry which is preliminary data.</text>
</comment>
<proteinExistence type="predicted"/>
<dbReference type="Pfam" id="PF10133">
    <property type="entry name" value="CooT"/>
    <property type="match status" value="1"/>
</dbReference>
<evidence type="ECO:0000313" key="2">
    <source>
        <dbReference type="Proteomes" id="UP001299235"/>
    </source>
</evidence>
<organism evidence="1 2">
    <name type="scientific">Hominisplanchenecus faecis</name>
    <dbReference type="NCBI Taxonomy" id="2885351"/>
    <lineage>
        <taxon>Bacteria</taxon>
        <taxon>Bacillati</taxon>
        <taxon>Bacillota</taxon>
        <taxon>Clostridia</taxon>
        <taxon>Lachnospirales</taxon>
        <taxon>Lachnospiraceae</taxon>
        <taxon>Hominisplanchenecus</taxon>
    </lineage>
</organism>
<sequence length="63" mass="6995">MCLAAVYKAQDPETKLFEFVSRIDVDKETITLTDVMGEQKVLEGTIVMVDLANSIVKINCTES</sequence>
<dbReference type="RefSeq" id="WP_248835005.1">
    <property type="nucleotide sequence ID" value="NZ_JAJEQE010000011.1"/>
</dbReference>
<dbReference type="EMBL" id="JAJEQE010000011">
    <property type="protein sequence ID" value="MCC2148636.1"/>
    <property type="molecule type" value="Genomic_DNA"/>
</dbReference>
<dbReference type="Proteomes" id="UP001299235">
    <property type="component" value="Unassembled WGS sequence"/>
</dbReference>
<evidence type="ECO:0000313" key="1">
    <source>
        <dbReference type="EMBL" id="MCC2148636.1"/>
    </source>
</evidence>
<keyword evidence="2" id="KW-1185">Reference proteome</keyword>